<reference evidence="2 3" key="1">
    <citation type="submission" date="2017-02" db="EMBL/GenBank/DDBJ databases">
        <title>Draft genome sequence of Moraxella lincolnii CCUG 9405T type strain.</title>
        <authorList>
            <person name="Salva-Serra F."/>
            <person name="Engstrom-Jakobsson H."/>
            <person name="Thorell K."/>
            <person name="Jaen-Luchoro D."/>
            <person name="Gonzales-Siles L."/>
            <person name="Karlsson R."/>
            <person name="Yazdan S."/>
            <person name="Boulund F."/>
            <person name="Johnning A."/>
            <person name="Engstrand L."/>
            <person name="Kristiansson E."/>
            <person name="Moore E."/>
        </authorList>
    </citation>
    <scope>NUCLEOTIDE SEQUENCE [LARGE SCALE GENOMIC DNA]</scope>
    <source>
        <strain evidence="2 3">CCUG 9405</strain>
    </source>
</reference>
<keyword evidence="1" id="KW-0472">Membrane</keyword>
<sequence length="430" mass="49823">MLMTFRELNIHIHRYIGLTMAIFLIITAITGMVLPFYDPLDEWFNQRLAYVEPSNSDVLPIAVLHDKVVASFPDKKFSSMPVQIKPNRSVKFVVDRQPQKPNQPQAKPTFNQVFVNPYTGQIIGTRNQNMWAWQNTMYKVFWFHRNLLLDNFGKTMMGMVGLLWTINCFIGFYLTFPRRPAKKKQKPTTTSQPNRFKNWFQRWSRAWKIRKFSSVFKLNFDMHHAFGLWFWGLSLMVAWSSVGFNLKPVYQPVMQAVVGLKQPAPKPIIEKYQEVQSDPINTLAIDKYHAIDTLIQIAQTQSQQTGKSFERPLSLRWVSDEQAWQLRFTTNEDFGTGRGASSVTVNAVTGNVEKVTFGSEANFGNRVEQVIYAIHLAQIDSIAYRLFLSVFGVIVAILSVTGVYLWWHGHKNRRHAKQKFAKKIRKESMS</sequence>
<evidence type="ECO:0008006" key="4">
    <source>
        <dbReference type="Google" id="ProtNLM"/>
    </source>
</evidence>
<dbReference type="PANTHER" id="PTHR34219:SF5">
    <property type="entry name" value="BLR4505 PROTEIN"/>
    <property type="match status" value="1"/>
</dbReference>
<accession>A0A1T0CB48</accession>
<dbReference type="STRING" id="90241.B0682_08465"/>
<proteinExistence type="predicted"/>
<dbReference type="PANTHER" id="PTHR34219">
    <property type="entry name" value="IRON-REGULATED INNER MEMBRANE PROTEIN-RELATED"/>
    <property type="match status" value="1"/>
</dbReference>
<dbReference type="RefSeq" id="WP_240494947.1">
    <property type="nucleotide sequence ID" value="NZ_MUYT01000015.1"/>
</dbReference>
<feature type="transmembrane region" description="Helical" evidence="1">
    <location>
        <begin position="382"/>
        <end position="407"/>
    </location>
</feature>
<dbReference type="Pfam" id="PF03929">
    <property type="entry name" value="PepSY_TM"/>
    <property type="match status" value="1"/>
</dbReference>
<evidence type="ECO:0000256" key="1">
    <source>
        <dbReference type="SAM" id="Phobius"/>
    </source>
</evidence>
<dbReference type="Proteomes" id="UP000191094">
    <property type="component" value="Unassembled WGS sequence"/>
</dbReference>
<keyword evidence="1" id="KW-1133">Transmembrane helix</keyword>
<dbReference type="AlphaFoldDB" id="A0A1T0CB48"/>
<evidence type="ECO:0000313" key="2">
    <source>
        <dbReference type="EMBL" id="OOS19564.1"/>
    </source>
</evidence>
<dbReference type="InterPro" id="IPR005625">
    <property type="entry name" value="PepSY-ass_TM"/>
</dbReference>
<evidence type="ECO:0000313" key="3">
    <source>
        <dbReference type="Proteomes" id="UP000191094"/>
    </source>
</evidence>
<dbReference type="EMBL" id="MUYT01000015">
    <property type="protein sequence ID" value="OOS19564.1"/>
    <property type="molecule type" value="Genomic_DNA"/>
</dbReference>
<feature type="transmembrane region" description="Helical" evidence="1">
    <location>
        <begin position="12"/>
        <end position="37"/>
    </location>
</feature>
<feature type="transmembrane region" description="Helical" evidence="1">
    <location>
        <begin position="226"/>
        <end position="244"/>
    </location>
</feature>
<keyword evidence="3" id="KW-1185">Reference proteome</keyword>
<name>A0A1T0CB48_9GAMM</name>
<organism evidence="2 3">
    <name type="scientific">Lwoffella lincolnii</name>
    <dbReference type="NCBI Taxonomy" id="90241"/>
    <lineage>
        <taxon>Bacteria</taxon>
        <taxon>Pseudomonadati</taxon>
        <taxon>Pseudomonadota</taxon>
        <taxon>Gammaproteobacteria</taxon>
        <taxon>Moraxellales</taxon>
        <taxon>Moraxellaceae</taxon>
        <taxon>Lwoffella</taxon>
    </lineage>
</organism>
<keyword evidence="1" id="KW-0812">Transmembrane</keyword>
<comment type="caution">
    <text evidence="2">The sequence shown here is derived from an EMBL/GenBank/DDBJ whole genome shotgun (WGS) entry which is preliminary data.</text>
</comment>
<gene>
    <name evidence="2" type="ORF">B0682_08465</name>
</gene>
<feature type="transmembrane region" description="Helical" evidence="1">
    <location>
        <begin position="156"/>
        <end position="176"/>
    </location>
</feature>
<protein>
    <recommendedName>
        <fullName evidence="4">Peptidase</fullName>
    </recommendedName>
</protein>